<evidence type="ECO:0000256" key="4">
    <source>
        <dbReference type="ARBA" id="ARBA00023267"/>
    </source>
</evidence>
<dbReference type="Pfam" id="PF02237">
    <property type="entry name" value="BPL_C"/>
    <property type="match status" value="1"/>
</dbReference>
<keyword evidence="1 8" id="KW-0436">Ligase</keyword>
<name>A0A564W8Z5_9PROT</name>
<dbReference type="Gene3D" id="3.30.930.10">
    <property type="entry name" value="Bira Bifunctional Protein, Domain 2"/>
    <property type="match status" value="1"/>
</dbReference>
<dbReference type="GO" id="GO:0004077">
    <property type="term" value="F:biotin--[biotin carboxyl-carrier protein] ligase activity"/>
    <property type="evidence" value="ECO:0007669"/>
    <property type="project" value="UniProtKB-EC"/>
</dbReference>
<comment type="catalytic activity">
    <reaction evidence="6">
        <text>biotin + L-lysyl-[protein] + ATP = N(6)-biotinyl-L-lysyl-[protein] + AMP + diphosphate + H(+)</text>
        <dbReference type="Rhea" id="RHEA:11756"/>
        <dbReference type="Rhea" id="RHEA-COMP:9752"/>
        <dbReference type="Rhea" id="RHEA-COMP:10505"/>
        <dbReference type="ChEBI" id="CHEBI:15378"/>
        <dbReference type="ChEBI" id="CHEBI:29969"/>
        <dbReference type="ChEBI" id="CHEBI:30616"/>
        <dbReference type="ChEBI" id="CHEBI:33019"/>
        <dbReference type="ChEBI" id="CHEBI:57586"/>
        <dbReference type="ChEBI" id="CHEBI:83144"/>
        <dbReference type="ChEBI" id="CHEBI:456215"/>
        <dbReference type="EC" id="6.3.4.15"/>
    </reaction>
</comment>
<dbReference type="AlphaFoldDB" id="A0A564W8Z5"/>
<accession>A0A564W8Z5</accession>
<keyword evidence="4" id="KW-0092">Biotin</keyword>
<dbReference type="Proteomes" id="UP000326641">
    <property type="component" value="Unassembled WGS sequence"/>
</dbReference>
<dbReference type="InterPro" id="IPR008988">
    <property type="entry name" value="Transcriptional_repressor_C"/>
</dbReference>
<dbReference type="EMBL" id="UXAT02000001">
    <property type="protein sequence ID" value="VUX44931.1"/>
    <property type="molecule type" value="Genomic_DNA"/>
</dbReference>
<dbReference type="SUPFAM" id="SSF50037">
    <property type="entry name" value="C-terminal domain of transcriptional repressors"/>
    <property type="match status" value="1"/>
</dbReference>
<keyword evidence="3" id="KW-0067">ATP-binding</keyword>
<evidence type="ECO:0000256" key="2">
    <source>
        <dbReference type="ARBA" id="ARBA00022741"/>
    </source>
</evidence>
<dbReference type="InterPro" id="IPR045864">
    <property type="entry name" value="aa-tRNA-synth_II/BPL/LPL"/>
</dbReference>
<sequence>MSLDVPGGMQLIPLGRVDSTNEEAIRRCRAGAADGCVIWADQQSQGRGRRGRSWLSPRGNLYVSIVVRPRVPSASYAQLSFVASLAVADAVAAHLPEGSAVDCKWPNDVLVGGRKVAGLLLESGGGQGPQGDWVVAGIGVNCAWAPEDDAVLYPATALAAEGSTAAVADVLGSLLTAFAHWRSTWEGEGFGAIRSAWRARAHGLGAPITVRLETETLSGIFRDLDDAGALILEQDSRLRTITAGDVFPAQAVTENAMHEGQSRC</sequence>
<evidence type="ECO:0000256" key="1">
    <source>
        <dbReference type="ARBA" id="ARBA00022598"/>
    </source>
</evidence>
<dbReference type="InterPro" id="IPR004143">
    <property type="entry name" value="BPL_LPL_catalytic"/>
</dbReference>
<gene>
    <name evidence="8" type="primary">birA</name>
    <name evidence="8" type="ORF">DF3PA_10056</name>
</gene>
<dbReference type="CDD" id="cd16442">
    <property type="entry name" value="BPL"/>
    <property type="match status" value="1"/>
</dbReference>
<keyword evidence="9" id="KW-1185">Reference proteome</keyword>
<proteinExistence type="predicted"/>
<dbReference type="SUPFAM" id="SSF55681">
    <property type="entry name" value="Class II aaRS and biotin synthetases"/>
    <property type="match status" value="1"/>
</dbReference>
<feature type="domain" description="BPL/LPL catalytic" evidence="7">
    <location>
        <begin position="1"/>
        <end position="186"/>
    </location>
</feature>
<organism evidence="8 9">
    <name type="scientific">Candidatus Defluviicoccus seviourii</name>
    <dbReference type="NCBI Taxonomy" id="2565273"/>
    <lineage>
        <taxon>Bacteria</taxon>
        <taxon>Pseudomonadati</taxon>
        <taxon>Pseudomonadota</taxon>
        <taxon>Alphaproteobacteria</taxon>
        <taxon>Rhodospirillales</taxon>
        <taxon>Rhodospirillaceae</taxon>
        <taxon>Defluviicoccus</taxon>
    </lineage>
</organism>
<dbReference type="GO" id="GO:0005524">
    <property type="term" value="F:ATP binding"/>
    <property type="evidence" value="ECO:0007669"/>
    <property type="project" value="UniProtKB-KW"/>
</dbReference>
<dbReference type="GO" id="GO:0005737">
    <property type="term" value="C:cytoplasm"/>
    <property type="evidence" value="ECO:0007669"/>
    <property type="project" value="TreeGrafter"/>
</dbReference>
<dbReference type="InterPro" id="IPR003142">
    <property type="entry name" value="BPL_C"/>
</dbReference>
<dbReference type="PANTHER" id="PTHR12835">
    <property type="entry name" value="BIOTIN PROTEIN LIGASE"/>
    <property type="match status" value="1"/>
</dbReference>
<evidence type="ECO:0000313" key="9">
    <source>
        <dbReference type="Proteomes" id="UP000326641"/>
    </source>
</evidence>
<evidence type="ECO:0000256" key="3">
    <source>
        <dbReference type="ARBA" id="ARBA00022840"/>
    </source>
</evidence>
<reference evidence="8" key="1">
    <citation type="submission" date="2018-11" db="EMBL/GenBank/DDBJ databases">
        <authorList>
            <person name="Onetto C."/>
        </authorList>
    </citation>
    <scope>NUCLEOTIDE SEQUENCE [LARGE SCALE GENOMIC DNA]</scope>
</reference>
<keyword evidence="2" id="KW-0547">Nucleotide-binding</keyword>
<dbReference type="Gene3D" id="2.30.30.100">
    <property type="match status" value="1"/>
</dbReference>
<evidence type="ECO:0000256" key="5">
    <source>
        <dbReference type="ARBA" id="ARBA00024227"/>
    </source>
</evidence>
<dbReference type="Pfam" id="PF03099">
    <property type="entry name" value="BPL_LplA_LipB"/>
    <property type="match status" value="1"/>
</dbReference>
<evidence type="ECO:0000313" key="8">
    <source>
        <dbReference type="EMBL" id="VUX44931.1"/>
    </source>
</evidence>
<dbReference type="PANTHER" id="PTHR12835:SF5">
    <property type="entry name" value="BIOTIN--PROTEIN LIGASE"/>
    <property type="match status" value="1"/>
</dbReference>
<dbReference type="InterPro" id="IPR004408">
    <property type="entry name" value="Biotin_CoA_COase_ligase"/>
</dbReference>
<dbReference type="PROSITE" id="PS51733">
    <property type="entry name" value="BPL_LPL_CATALYTIC"/>
    <property type="match status" value="1"/>
</dbReference>
<dbReference type="NCBIfam" id="TIGR00121">
    <property type="entry name" value="birA_ligase"/>
    <property type="match status" value="1"/>
</dbReference>
<evidence type="ECO:0000256" key="6">
    <source>
        <dbReference type="ARBA" id="ARBA00047846"/>
    </source>
</evidence>
<dbReference type="EC" id="6.3.4.15" evidence="5"/>
<evidence type="ECO:0000259" key="7">
    <source>
        <dbReference type="PROSITE" id="PS51733"/>
    </source>
</evidence>
<protein>
    <recommendedName>
        <fullName evidence="5">biotin--[biotin carboxyl-carrier protein] ligase</fullName>
        <ecNumber evidence="5">6.3.4.15</ecNumber>
    </recommendedName>
</protein>
<comment type="caution">
    <text evidence="8">The sequence shown here is derived from an EMBL/GenBank/DDBJ whole genome shotgun (WGS) entry which is preliminary data.</text>
</comment>